<dbReference type="Gene3D" id="3.30.160.620">
    <property type="match status" value="1"/>
</dbReference>
<organism evidence="1 2">
    <name type="scientific">Desulfitobacterium dehalogenans (strain ATCC 51507 / DSM 9161 / JW/IU-DC1)</name>
    <dbReference type="NCBI Taxonomy" id="756499"/>
    <lineage>
        <taxon>Bacteria</taxon>
        <taxon>Bacillati</taxon>
        <taxon>Bacillota</taxon>
        <taxon>Clostridia</taxon>
        <taxon>Eubacteriales</taxon>
        <taxon>Desulfitobacteriaceae</taxon>
        <taxon>Desulfitobacterium</taxon>
    </lineage>
</organism>
<dbReference type="RefSeq" id="WP_014792526.1">
    <property type="nucleotide sequence ID" value="NC_018017.1"/>
</dbReference>
<protein>
    <submittedName>
        <fullName evidence="1">Uncharacterized protein</fullName>
    </submittedName>
</protein>
<dbReference type="EMBL" id="CP003348">
    <property type="protein sequence ID" value="AFL99032.1"/>
    <property type="molecule type" value="Genomic_DNA"/>
</dbReference>
<reference evidence="1 2" key="2">
    <citation type="journal article" date="2015" name="J. Bacteriol.">
        <title>Genomic, proteomic, and biochemical analysis of the organohalide respiratory pathway in Desulfitobacterium dehalogenans.</title>
        <authorList>
            <person name="Kruse T."/>
            <person name="van de Pas B.A."/>
            <person name="Atteia A."/>
            <person name="Krab K."/>
            <person name="Hagen W.R."/>
            <person name="Goodwin L."/>
            <person name="Chain P."/>
            <person name="Boeren S."/>
            <person name="Maphosa F."/>
            <person name="Schraa G."/>
            <person name="de Vos W.M."/>
            <person name="van der Oost J."/>
            <person name="Smidt H."/>
            <person name="Stams A.J."/>
        </authorList>
    </citation>
    <scope>NUCLEOTIDE SEQUENCE [LARGE SCALE GENOMIC DNA]</scope>
    <source>
        <strain evidence="2">ATCC 51507 / DSM 9161 / JW/IU-DC1</strain>
    </source>
</reference>
<evidence type="ECO:0000313" key="2">
    <source>
        <dbReference type="Proteomes" id="UP000006053"/>
    </source>
</evidence>
<gene>
    <name evidence="1" type="ordered locus">Desde_0579</name>
</gene>
<dbReference type="Proteomes" id="UP000006053">
    <property type="component" value="Chromosome"/>
</dbReference>
<keyword evidence="2" id="KW-1185">Reference proteome</keyword>
<dbReference type="InterPro" id="IPR035424">
    <property type="entry name" value="Antitoxin_RelB"/>
</dbReference>
<dbReference type="eggNOG" id="ENOG5032XCU">
    <property type="taxonomic scope" value="Bacteria"/>
</dbReference>
<dbReference type="HOGENOM" id="CLU_1774390_0_0_9"/>
<name>I4A4Z8_DESDJ</name>
<dbReference type="Pfam" id="PF12910">
    <property type="entry name" value="PHD_like"/>
    <property type="match status" value="1"/>
</dbReference>
<proteinExistence type="predicted"/>
<dbReference type="AlphaFoldDB" id="I4A4Z8"/>
<evidence type="ECO:0000313" key="1">
    <source>
        <dbReference type="EMBL" id="AFL99032.1"/>
    </source>
</evidence>
<dbReference type="KEGG" id="ddh:Desde_0579"/>
<sequence>MTMLTELQFTEARSQFSTLYDSVFNSFNPAIVNRKQTEQVAMLRVDLLKMILENYTLIPEIIQEEDGSITLALDLLEIYVNNSTLESAAKNLVEDIKLYAQDYSNRSQLFLHAPNRTHHFPYVLRIMLCENDEEIRTLIGL</sequence>
<accession>I4A4Z8</accession>
<dbReference type="OrthoDB" id="2374448at2"/>
<reference evidence="2" key="1">
    <citation type="submission" date="2012-06" db="EMBL/GenBank/DDBJ databases">
        <title>Complete sequence of Desulfitobacterium dehalogenans ATCC 51507.</title>
        <authorList>
            <person name="Lucas S."/>
            <person name="Han J."/>
            <person name="Lapidus A."/>
            <person name="Cheng J.-F."/>
            <person name="Goodwin L."/>
            <person name="Pitluck S."/>
            <person name="Peters L."/>
            <person name="Ovchinnikova G."/>
            <person name="Teshima H."/>
            <person name="Detter J.C."/>
            <person name="Han C."/>
            <person name="Tapia R."/>
            <person name="Land M."/>
            <person name="Hauser L."/>
            <person name="Kyrpides N."/>
            <person name="Ivanova N."/>
            <person name="Pagani I."/>
            <person name="Kruse T."/>
            <person name="de Vos W.M."/>
            <person name="Smidt H."/>
            <person name="Woyke T."/>
        </authorList>
    </citation>
    <scope>NUCLEOTIDE SEQUENCE [LARGE SCALE GENOMIC DNA]</scope>
    <source>
        <strain evidence="2">ATCC 51507 / DSM 9161 / JW/IU-DC1</strain>
    </source>
</reference>